<proteinExistence type="predicted"/>
<accession>A0A5P1X0J6</accession>
<dbReference type="KEGG" id="lnn:F0161_05785"/>
<dbReference type="GO" id="GO:0016787">
    <property type="term" value="F:hydrolase activity"/>
    <property type="evidence" value="ECO:0007669"/>
    <property type="project" value="UniProtKB-KW"/>
</dbReference>
<dbReference type="SUPFAM" id="SSF56784">
    <property type="entry name" value="HAD-like"/>
    <property type="match status" value="1"/>
</dbReference>
<dbReference type="CDD" id="cd07505">
    <property type="entry name" value="HAD_BPGM-like"/>
    <property type="match status" value="1"/>
</dbReference>
<dbReference type="InterPro" id="IPR023198">
    <property type="entry name" value="PGP-like_dom2"/>
</dbReference>
<dbReference type="PANTHER" id="PTHR18901">
    <property type="entry name" value="2-DEOXYGLUCOSE-6-PHOSPHATE PHOSPHATASE 2"/>
    <property type="match status" value="1"/>
</dbReference>
<dbReference type="Gene3D" id="3.40.50.1000">
    <property type="entry name" value="HAD superfamily/HAD-like"/>
    <property type="match status" value="1"/>
</dbReference>
<dbReference type="InterPro" id="IPR006439">
    <property type="entry name" value="HAD-SF_hydro_IA"/>
</dbReference>
<dbReference type="PANTHER" id="PTHR18901:SF38">
    <property type="entry name" value="PSEUDOURIDINE-5'-PHOSPHATASE"/>
    <property type="match status" value="1"/>
</dbReference>
<protein>
    <submittedName>
        <fullName evidence="1">HAD family hydrolase</fullName>
    </submittedName>
</protein>
<dbReference type="OrthoDB" id="9797743at2"/>
<evidence type="ECO:0000313" key="2">
    <source>
        <dbReference type="Proteomes" id="UP000325295"/>
    </source>
</evidence>
<keyword evidence="1" id="KW-0378">Hydrolase</keyword>
<sequence>MVNMNLLIQMFNLPITTQEGLDFVDVIEKDLIAKGVNLKPGATELLTYLKSNNYQIALATSSHKSRAVEILKQNNIYDYFDAETYGPEIKHGKPSPDIFLTSLDKLNAKNVESLVLKDSEAGITAATNAEIKVICVPDMCTPRPEYAEKAFKILPDLGQVITVLQ</sequence>
<gene>
    <name evidence="1" type="ORF">F0161_05785</name>
</gene>
<dbReference type="Proteomes" id="UP000325295">
    <property type="component" value="Chromosome"/>
</dbReference>
<dbReference type="AlphaFoldDB" id="A0A5P1X0J6"/>
<name>A0A5P1X0J6_9LACO</name>
<evidence type="ECO:0000313" key="1">
    <source>
        <dbReference type="EMBL" id="QER67412.1"/>
    </source>
</evidence>
<dbReference type="InterPro" id="IPR036412">
    <property type="entry name" value="HAD-like_sf"/>
</dbReference>
<dbReference type="InterPro" id="IPR023214">
    <property type="entry name" value="HAD_sf"/>
</dbReference>
<dbReference type="EMBL" id="CP043939">
    <property type="protein sequence ID" value="QER67412.1"/>
    <property type="molecule type" value="Genomic_DNA"/>
</dbReference>
<reference evidence="1 2" key="1">
    <citation type="submission" date="2019-09" db="EMBL/GenBank/DDBJ databases">
        <title>Complete Genome Sequence of Lactobacillus nenjiangensis SH-Y15, isolated from sauerkraut.</title>
        <authorList>
            <person name="Yang H."/>
        </authorList>
    </citation>
    <scope>NUCLEOTIDE SEQUENCE [LARGE SCALE GENOMIC DNA]</scope>
    <source>
        <strain evidence="1 2">SH-Y15</strain>
    </source>
</reference>
<dbReference type="Pfam" id="PF13419">
    <property type="entry name" value="HAD_2"/>
    <property type="match status" value="1"/>
</dbReference>
<dbReference type="NCBIfam" id="TIGR01509">
    <property type="entry name" value="HAD-SF-IA-v3"/>
    <property type="match status" value="1"/>
</dbReference>
<keyword evidence="2" id="KW-1185">Reference proteome</keyword>
<dbReference type="InterPro" id="IPR041492">
    <property type="entry name" value="HAD_2"/>
</dbReference>
<dbReference type="Gene3D" id="1.10.150.240">
    <property type="entry name" value="Putative phosphatase, domain 2"/>
    <property type="match status" value="1"/>
</dbReference>
<organism evidence="1 2">
    <name type="scientific">Paucilactobacillus nenjiangensis</name>
    <dbReference type="NCBI Taxonomy" id="1296540"/>
    <lineage>
        <taxon>Bacteria</taxon>
        <taxon>Bacillati</taxon>
        <taxon>Bacillota</taxon>
        <taxon>Bacilli</taxon>
        <taxon>Lactobacillales</taxon>
        <taxon>Lactobacillaceae</taxon>
        <taxon>Paucilactobacillus</taxon>
    </lineage>
</organism>